<keyword evidence="2" id="KW-0479">Metal-binding</keyword>
<keyword evidence="3 9" id="KW-0863">Zinc-finger</keyword>
<dbReference type="PROSITE" id="PS50090">
    <property type="entry name" value="MYB_LIKE"/>
    <property type="match status" value="1"/>
</dbReference>
<dbReference type="PROSITE" id="PS51294">
    <property type="entry name" value="HTH_MYB"/>
    <property type="match status" value="1"/>
</dbReference>
<sequence>MADLFCKVSCTYCQDEINGLRVQCCVCPDFETCLQCFSSGAEIGTHRNDHAYKFVDHCAVSIFGGRGTWTGREELQLLDAMEHYGFGNWEFVSRQIETRTAEEVKDEYLRRFLEGNIGKITWTEVANNRPILTEHTVEDKGPLSPTIMSRLPPLDASPEEATQLGYMSRRDDYEREFDMESEQLVSSLQLNTFEDSDIEIALKLAQVDMYIRRLRERARRKRMVRDYQLVAKFFTNQRKNYNKRPLTKDQREFRDRMRVFSQFLTSGEHERLIQSIEKEQELRHRLSELFKYRSLGLTTQDEAIHYEQHAEFQRQQKAGSRGYEMSLPEIQLKNGRNEDVQNFIGEKSMWLQDGASESFNFNNNNFDDSITNSAAESVSLCPENLLSQQEIQLCTSLKLDPVQYVTLKGLIIQDHFSQGRLKFSETETGLEPSVKEAVTQYLSSSGWLPSLSAA</sequence>
<dbReference type="InterPro" id="IPR043145">
    <property type="entry name" value="Znf_ZZ_sf"/>
</dbReference>
<dbReference type="InterPro" id="IPR056267">
    <property type="entry name" value="Ada2b_C"/>
</dbReference>
<evidence type="ECO:0000256" key="7">
    <source>
        <dbReference type="ARBA" id="ARBA00023242"/>
    </source>
</evidence>
<dbReference type="STRING" id="224129.A0A1W4XDN2"/>
<proteinExistence type="predicted"/>
<dbReference type="Proteomes" id="UP000192223">
    <property type="component" value="Unplaced"/>
</dbReference>
<accession>A0A1W4XDN2</accession>
<dbReference type="Gene3D" id="1.10.10.60">
    <property type="entry name" value="Homeodomain-like"/>
    <property type="match status" value="1"/>
</dbReference>
<keyword evidence="14" id="KW-1185">Reference proteome</keyword>
<dbReference type="Gene3D" id="3.30.60.90">
    <property type="match status" value="1"/>
</dbReference>
<dbReference type="InParanoid" id="A0A1W4XDN2"/>
<reference evidence="15" key="1">
    <citation type="submission" date="2025-08" db="UniProtKB">
        <authorList>
            <consortium name="RefSeq"/>
        </authorList>
    </citation>
    <scope>IDENTIFICATION</scope>
    <source>
        <tissue evidence="15">Entire body</tissue>
    </source>
</reference>
<evidence type="ECO:0000259" key="13">
    <source>
        <dbReference type="PROSITE" id="PS51294"/>
    </source>
</evidence>
<dbReference type="AlphaFoldDB" id="A0A1W4XDN2"/>
<gene>
    <name evidence="15" type="primary">LOC108743149</name>
</gene>
<feature type="domain" description="ZZ-type" evidence="11">
    <location>
        <begin position="5"/>
        <end position="60"/>
    </location>
</feature>
<evidence type="ECO:0000259" key="10">
    <source>
        <dbReference type="PROSITE" id="PS50090"/>
    </source>
</evidence>
<dbReference type="PROSITE" id="PS50135">
    <property type="entry name" value="ZF_ZZ_2"/>
    <property type="match status" value="1"/>
</dbReference>
<dbReference type="PIRSF" id="PIRSF025024">
    <property type="entry name" value="Transcriptional_adaptor_2"/>
    <property type="match status" value="1"/>
</dbReference>
<dbReference type="Pfam" id="PF25299">
    <property type="entry name" value="ZZ_ADA2"/>
    <property type="match status" value="1"/>
</dbReference>
<dbReference type="Pfam" id="PF00249">
    <property type="entry name" value="Myb_DNA-binding"/>
    <property type="match status" value="1"/>
</dbReference>
<dbReference type="PROSITE" id="PS51293">
    <property type="entry name" value="SANT"/>
    <property type="match status" value="1"/>
</dbReference>
<evidence type="ECO:0000256" key="2">
    <source>
        <dbReference type="ARBA" id="ARBA00022723"/>
    </source>
</evidence>
<dbReference type="CTD" id="559295"/>
<evidence type="ECO:0000256" key="5">
    <source>
        <dbReference type="ARBA" id="ARBA00023015"/>
    </source>
</evidence>
<dbReference type="KEGG" id="apln:108743149"/>
<dbReference type="GO" id="GO:0070461">
    <property type="term" value="C:SAGA-type complex"/>
    <property type="evidence" value="ECO:0007669"/>
    <property type="project" value="TreeGrafter"/>
</dbReference>
<evidence type="ECO:0000256" key="9">
    <source>
        <dbReference type="PROSITE-ProRule" id="PRU00228"/>
    </source>
</evidence>
<dbReference type="SMART" id="SM00717">
    <property type="entry name" value="SANT"/>
    <property type="match status" value="1"/>
</dbReference>
<keyword evidence="4" id="KW-0862">Zinc</keyword>
<evidence type="ECO:0000256" key="6">
    <source>
        <dbReference type="ARBA" id="ARBA00023163"/>
    </source>
</evidence>
<dbReference type="CDD" id="cd02335">
    <property type="entry name" value="ZZ_ADA2"/>
    <property type="match status" value="1"/>
</dbReference>
<evidence type="ECO:0000313" key="15">
    <source>
        <dbReference type="RefSeq" id="XP_018334114.1"/>
    </source>
</evidence>
<evidence type="ECO:0000256" key="1">
    <source>
        <dbReference type="ARBA" id="ARBA00004123"/>
    </source>
</evidence>
<dbReference type="InterPro" id="IPR009057">
    <property type="entry name" value="Homeodomain-like_sf"/>
</dbReference>
<dbReference type="Gene3D" id="1.10.10.10">
    <property type="entry name" value="Winged helix-like DNA-binding domain superfamily/Winged helix DNA-binding domain"/>
    <property type="match status" value="1"/>
</dbReference>
<protein>
    <recommendedName>
        <fullName evidence="8">Transcriptional adapter</fullName>
    </recommendedName>
</protein>
<dbReference type="OrthoDB" id="270417at2759"/>
<dbReference type="GO" id="GO:0003682">
    <property type="term" value="F:chromatin binding"/>
    <property type="evidence" value="ECO:0007669"/>
    <property type="project" value="TreeGrafter"/>
</dbReference>
<dbReference type="GO" id="GO:0006338">
    <property type="term" value="P:chromatin remodeling"/>
    <property type="evidence" value="ECO:0007669"/>
    <property type="project" value="TreeGrafter"/>
</dbReference>
<dbReference type="FunCoup" id="A0A1W4XDN2">
    <property type="interactions" value="1191"/>
</dbReference>
<dbReference type="InterPro" id="IPR016827">
    <property type="entry name" value="Ada2/TADA2"/>
</dbReference>
<evidence type="ECO:0000259" key="11">
    <source>
        <dbReference type="PROSITE" id="PS50135"/>
    </source>
</evidence>
<dbReference type="InterPro" id="IPR036388">
    <property type="entry name" value="WH-like_DNA-bd_sf"/>
</dbReference>
<dbReference type="SMART" id="SM00291">
    <property type="entry name" value="ZnF_ZZ"/>
    <property type="match status" value="1"/>
</dbReference>
<dbReference type="InterPro" id="IPR041983">
    <property type="entry name" value="ADA2-like_ZZ"/>
</dbReference>
<dbReference type="PANTHER" id="PTHR12374:SF63">
    <property type="entry name" value="TRANSCRIPTIONAL ADAPTER 2-BETA"/>
    <property type="match status" value="1"/>
</dbReference>
<comment type="subcellular location">
    <subcellularLocation>
        <location evidence="1 8">Nucleus</location>
    </subcellularLocation>
</comment>
<dbReference type="GO" id="GO:0005634">
    <property type="term" value="C:nucleus"/>
    <property type="evidence" value="ECO:0007669"/>
    <property type="project" value="UniProtKB-SubCell"/>
</dbReference>
<dbReference type="InterPro" id="IPR000433">
    <property type="entry name" value="Znf_ZZ"/>
</dbReference>
<dbReference type="SUPFAM" id="SSF46689">
    <property type="entry name" value="Homeodomain-like"/>
    <property type="match status" value="2"/>
</dbReference>
<dbReference type="Pfam" id="PF22941">
    <property type="entry name" value="TADA2A-like_3rd"/>
    <property type="match status" value="1"/>
</dbReference>
<dbReference type="GO" id="GO:0003713">
    <property type="term" value="F:transcription coactivator activity"/>
    <property type="evidence" value="ECO:0007669"/>
    <property type="project" value="InterPro"/>
</dbReference>
<dbReference type="Pfam" id="PF24533">
    <property type="entry name" value="Tri-helical_Ada2b_C"/>
    <property type="match status" value="1"/>
</dbReference>
<dbReference type="PANTHER" id="PTHR12374">
    <property type="entry name" value="TRANSCRIPTIONAL ADAPTOR 2 ADA2 -RELATED"/>
    <property type="match status" value="1"/>
</dbReference>
<dbReference type="InterPro" id="IPR017930">
    <property type="entry name" value="Myb_dom"/>
</dbReference>
<evidence type="ECO:0000256" key="4">
    <source>
        <dbReference type="ARBA" id="ARBA00022833"/>
    </source>
</evidence>
<keyword evidence="7 8" id="KW-0539">Nucleus</keyword>
<dbReference type="GO" id="GO:0008270">
    <property type="term" value="F:zinc ion binding"/>
    <property type="evidence" value="ECO:0007669"/>
    <property type="project" value="UniProtKB-KW"/>
</dbReference>
<evidence type="ECO:0000256" key="3">
    <source>
        <dbReference type="ARBA" id="ARBA00022771"/>
    </source>
</evidence>
<evidence type="ECO:0000259" key="12">
    <source>
        <dbReference type="PROSITE" id="PS51293"/>
    </source>
</evidence>
<keyword evidence="6 8" id="KW-0804">Transcription</keyword>
<dbReference type="SUPFAM" id="SSF57850">
    <property type="entry name" value="RING/U-box"/>
    <property type="match status" value="1"/>
</dbReference>
<feature type="domain" description="Myb-like" evidence="10">
    <location>
        <begin position="66"/>
        <end position="112"/>
    </location>
</feature>
<evidence type="ECO:0000313" key="14">
    <source>
        <dbReference type="Proteomes" id="UP000192223"/>
    </source>
</evidence>
<keyword evidence="5 8" id="KW-0805">Transcription regulation</keyword>
<dbReference type="RefSeq" id="XP_018334114.1">
    <property type="nucleotide sequence ID" value="XM_018478612.1"/>
</dbReference>
<dbReference type="GeneID" id="108743149"/>
<dbReference type="GO" id="GO:0006357">
    <property type="term" value="P:regulation of transcription by RNA polymerase II"/>
    <property type="evidence" value="ECO:0007669"/>
    <property type="project" value="InterPro"/>
</dbReference>
<feature type="domain" description="SANT" evidence="12">
    <location>
        <begin position="64"/>
        <end position="116"/>
    </location>
</feature>
<feature type="domain" description="HTH myb-type" evidence="13">
    <location>
        <begin position="66"/>
        <end position="113"/>
    </location>
</feature>
<dbReference type="InterPro" id="IPR055141">
    <property type="entry name" value="TADA2A_B-like_dom"/>
</dbReference>
<dbReference type="InterPro" id="IPR001005">
    <property type="entry name" value="SANT/Myb"/>
</dbReference>
<dbReference type="CDD" id="cd00167">
    <property type="entry name" value="SANT"/>
    <property type="match status" value="1"/>
</dbReference>
<evidence type="ECO:0000256" key="8">
    <source>
        <dbReference type="PIRNR" id="PIRNR025024"/>
    </source>
</evidence>
<dbReference type="InterPro" id="IPR017884">
    <property type="entry name" value="SANT_dom"/>
</dbReference>
<organism evidence="14 15">
    <name type="scientific">Agrilus planipennis</name>
    <name type="common">Emerald ash borer</name>
    <name type="synonym">Agrilus marcopoli</name>
    <dbReference type="NCBI Taxonomy" id="224129"/>
    <lineage>
        <taxon>Eukaryota</taxon>
        <taxon>Metazoa</taxon>
        <taxon>Ecdysozoa</taxon>
        <taxon>Arthropoda</taxon>
        <taxon>Hexapoda</taxon>
        <taxon>Insecta</taxon>
        <taxon>Pterygota</taxon>
        <taxon>Neoptera</taxon>
        <taxon>Endopterygota</taxon>
        <taxon>Coleoptera</taxon>
        <taxon>Polyphaga</taxon>
        <taxon>Elateriformia</taxon>
        <taxon>Buprestoidea</taxon>
        <taxon>Buprestidae</taxon>
        <taxon>Agrilinae</taxon>
        <taxon>Agrilus</taxon>
    </lineage>
</organism>
<name>A0A1W4XDN2_AGRPL</name>